<keyword evidence="1" id="KW-1133">Transmembrane helix</keyword>
<feature type="transmembrane region" description="Helical" evidence="1">
    <location>
        <begin position="260"/>
        <end position="286"/>
    </location>
</feature>
<dbReference type="InParanoid" id="E3LUY7"/>
<evidence type="ECO:0000256" key="1">
    <source>
        <dbReference type="SAM" id="Phobius"/>
    </source>
</evidence>
<sequence length="348" mass="39845">MSFLKPTTLAEYYATNYSKCTETFSVFASQDFLLIGMKLEFLVILPINMFGFYCILFKSTKYMKEFKWHLFHLQFWFLLLSIFYSILTTPIHFFPAQVRCSIGFLRERGVGPLFQVIVVHFVYAGIVSAVVLLFENRHRHLAPTTDFSYRIHKSPRILLGILNFSVGITNTIPVVLQEETQEFLKLKYLEVLPCPMDLYFDVCSFAQSKRITGWSLLAYLTNVLVTVEIAFFITHCFFCLRKSQLVDTFSVRTKRLQVAFFKAAIAQVAAPLVVLFLPFIMLFYLLATSANLQGLINICVLFIPANSAFSTISLLYFNAAYRKFIKGLIQVPALMEISNNRVAVASSV</sequence>
<protein>
    <submittedName>
        <fullName evidence="2">CRE-SRH-51 protein</fullName>
    </submittedName>
</protein>
<dbReference type="eggNOG" id="ENOG502TFX7">
    <property type="taxonomic scope" value="Eukaryota"/>
</dbReference>
<dbReference type="KEGG" id="crq:GCK72_002737"/>
<dbReference type="CTD" id="9810117"/>
<feature type="transmembrane region" description="Helical" evidence="1">
    <location>
        <begin position="155"/>
        <end position="176"/>
    </location>
</feature>
<dbReference type="EMBL" id="DS268416">
    <property type="protein sequence ID" value="EFP12328.1"/>
    <property type="molecule type" value="Genomic_DNA"/>
</dbReference>
<dbReference type="OrthoDB" id="5885057at2759"/>
<evidence type="ECO:0000313" key="3">
    <source>
        <dbReference type="Proteomes" id="UP000008281"/>
    </source>
</evidence>
<keyword evidence="1" id="KW-0812">Transmembrane</keyword>
<dbReference type="Proteomes" id="UP000008281">
    <property type="component" value="Unassembled WGS sequence"/>
</dbReference>
<feature type="transmembrane region" description="Helical" evidence="1">
    <location>
        <begin position="32"/>
        <end position="56"/>
    </location>
</feature>
<dbReference type="PANTHER" id="PTHR22941">
    <property type="entry name" value="SERPENTINE RECEPTOR"/>
    <property type="match status" value="1"/>
</dbReference>
<accession>E3LUY7</accession>
<dbReference type="PANTHER" id="PTHR22941:SF4">
    <property type="entry name" value="G_PROTEIN_RECEP_F1_2 DOMAIN-CONTAINING PROTEIN-RELATED"/>
    <property type="match status" value="1"/>
</dbReference>
<gene>
    <name evidence="2" type="primary">Cre-srh-51</name>
    <name evidence="2" type="ORF">CRE_29645</name>
</gene>
<dbReference type="InterPro" id="IPR019422">
    <property type="entry name" value="7TM_GPCR_serpentine_rcpt_Srh"/>
</dbReference>
<dbReference type="FunCoup" id="E3LUY7">
    <property type="interactions" value="52"/>
</dbReference>
<dbReference type="OMA" id="MKEFKWH"/>
<feature type="transmembrane region" description="Helical" evidence="1">
    <location>
        <begin position="68"/>
        <end position="93"/>
    </location>
</feature>
<name>E3LUY7_CAERE</name>
<organism evidence="3">
    <name type="scientific">Caenorhabditis remanei</name>
    <name type="common">Caenorhabditis vulgaris</name>
    <dbReference type="NCBI Taxonomy" id="31234"/>
    <lineage>
        <taxon>Eukaryota</taxon>
        <taxon>Metazoa</taxon>
        <taxon>Ecdysozoa</taxon>
        <taxon>Nematoda</taxon>
        <taxon>Chromadorea</taxon>
        <taxon>Rhabditida</taxon>
        <taxon>Rhabditina</taxon>
        <taxon>Rhabditomorpha</taxon>
        <taxon>Rhabditoidea</taxon>
        <taxon>Rhabditidae</taxon>
        <taxon>Peloderinae</taxon>
        <taxon>Caenorhabditis</taxon>
    </lineage>
</organism>
<proteinExistence type="predicted"/>
<feature type="transmembrane region" description="Helical" evidence="1">
    <location>
        <begin position="216"/>
        <end position="240"/>
    </location>
</feature>
<dbReference type="AlphaFoldDB" id="E3LUY7"/>
<keyword evidence="3" id="KW-1185">Reference proteome</keyword>
<keyword evidence="1" id="KW-0472">Membrane</keyword>
<dbReference type="HOGENOM" id="CLU_042960_0_1_1"/>
<dbReference type="Pfam" id="PF10318">
    <property type="entry name" value="7TM_GPCR_Srh"/>
    <property type="match status" value="1"/>
</dbReference>
<dbReference type="InterPro" id="IPR053220">
    <property type="entry name" value="Nematode_rcpt-like_serp_H"/>
</dbReference>
<feature type="transmembrane region" description="Helical" evidence="1">
    <location>
        <begin position="292"/>
        <end position="317"/>
    </location>
</feature>
<evidence type="ECO:0000313" key="2">
    <source>
        <dbReference type="EMBL" id="EFP12328.1"/>
    </source>
</evidence>
<feature type="transmembrane region" description="Helical" evidence="1">
    <location>
        <begin position="113"/>
        <end position="134"/>
    </location>
</feature>
<dbReference type="RefSeq" id="XP_003111894.2">
    <property type="nucleotide sequence ID" value="XM_003111846.2"/>
</dbReference>
<reference evidence="2" key="1">
    <citation type="submission" date="2007-07" db="EMBL/GenBank/DDBJ databases">
        <title>PCAP assembly of the Caenorhabditis remanei genome.</title>
        <authorList>
            <consortium name="The Caenorhabditis remanei Sequencing Consortium"/>
            <person name="Wilson R.K."/>
        </authorList>
    </citation>
    <scope>NUCLEOTIDE SEQUENCE [LARGE SCALE GENOMIC DNA]</scope>
    <source>
        <strain evidence="2">PB4641</strain>
    </source>
</reference>
<dbReference type="SUPFAM" id="SSF81321">
    <property type="entry name" value="Family A G protein-coupled receptor-like"/>
    <property type="match status" value="1"/>
</dbReference>
<dbReference type="GeneID" id="9810117"/>